<reference evidence="2" key="1">
    <citation type="submission" date="2020-04" db="EMBL/GenBank/DDBJ databases">
        <title>Description of novel Gluconacetobacter.</title>
        <authorList>
            <person name="Sombolestani A."/>
        </authorList>
    </citation>
    <scope>NUCLEOTIDE SEQUENCE [LARGE SCALE GENOMIC DNA]</scope>
    <source>
        <strain evidence="2">R-71646</strain>
    </source>
</reference>
<comment type="caution">
    <text evidence="1">The sequence shown here is derived from an EMBL/GenBank/DDBJ whole genome shotgun (WGS) entry which is preliminary data.</text>
</comment>
<protein>
    <recommendedName>
        <fullName evidence="3">Glutathione S-transferase</fullName>
    </recommendedName>
</protein>
<accession>A0ABR9YS89</accession>
<keyword evidence="2" id="KW-1185">Reference proteome</keyword>
<evidence type="ECO:0000313" key="1">
    <source>
        <dbReference type="EMBL" id="MBF0884066.1"/>
    </source>
</evidence>
<evidence type="ECO:0008006" key="3">
    <source>
        <dbReference type="Google" id="ProtNLM"/>
    </source>
</evidence>
<gene>
    <name evidence="1" type="ORF">HKD31_15240</name>
</gene>
<evidence type="ECO:0000313" key="2">
    <source>
        <dbReference type="Proteomes" id="UP000644588"/>
    </source>
</evidence>
<proteinExistence type="predicted"/>
<dbReference type="Gene3D" id="1.20.1050.10">
    <property type="match status" value="1"/>
</dbReference>
<name>A0ABR9YS89_9PROT</name>
<sequence length="111" mass="12623">MKLYTYPSFSNSEQRTVFNRIQDTQSIMHGSCLEFDDGMILSEVPLVCRYLESLHPAPPLLGSNSEECAVIGIWDRRMEIDGYLAAMEAYRNSAPGLQEQDAYSEIPIIRM</sequence>
<organism evidence="1 2">
    <name type="scientific">Gluconobacter potus</name>
    <dbReference type="NCBI Taxonomy" id="2724927"/>
    <lineage>
        <taxon>Bacteria</taxon>
        <taxon>Pseudomonadati</taxon>
        <taxon>Pseudomonadota</taxon>
        <taxon>Alphaproteobacteria</taxon>
        <taxon>Acetobacterales</taxon>
        <taxon>Acetobacteraceae</taxon>
        <taxon>Gluconobacter</taxon>
    </lineage>
</organism>
<dbReference type="EMBL" id="JABCQF010000024">
    <property type="protein sequence ID" value="MBF0884066.1"/>
    <property type="molecule type" value="Genomic_DNA"/>
</dbReference>
<dbReference type="Gene3D" id="3.40.30.10">
    <property type="entry name" value="Glutaredoxin"/>
    <property type="match status" value="1"/>
</dbReference>
<dbReference type="RefSeq" id="WP_194265650.1">
    <property type="nucleotide sequence ID" value="NZ_JABCQF010000024.1"/>
</dbReference>
<dbReference type="Proteomes" id="UP000644588">
    <property type="component" value="Unassembled WGS sequence"/>
</dbReference>
<reference evidence="1 2" key="2">
    <citation type="submission" date="2020-11" db="EMBL/GenBank/DDBJ databases">
        <title>Description of novel Gluconobacter species.</title>
        <authorList>
            <person name="Cleenwerck I."/>
            <person name="Cnockaert M."/>
            <person name="Borremans W."/>
            <person name="Wieme A.D."/>
            <person name="De Vuyst L."/>
            <person name="Vandamme P."/>
        </authorList>
    </citation>
    <scope>NUCLEOTIDE SEQUENCE [LARGE SCALE GENOMIC DNA]</scope>
    <source>
        <strain evidence="1 2">R-71646</strain>
    </source>
</reference>